<dbReference type="CDD" id="cd01021">
    <property type="entry name" value="GEWL"/>
    <property type="match status" value="1"/>
</dbReference>
<reference evidence="1" key="1">
    <citation type="submission" date="2021-03" db="EMBL/GenBank/DDBJ databases">
        <authorList>
            <person name="Bekaert M."/>
        </authorList>
    </citation>
    <scope>NUCLEOTIDE SEQUENCE</scope>
</reference>
<organism evidence="1 2">
    <name type="scientific">Mytilus edulis</name>
    <name type="common">Blue mussel</name>
    <dbReference type="NCBI Taxonomy" id="6550"/>
    <lineage>
        <taxon>Eukaryota</taxon>
        <taxon>Metazoa</taxon>
        <taxon>Spiralia</taxon>
        <taxon>Lophotrochozoa</taxon>
        <taxon>Mollusca</taxon>
        <taxon>Bivalvia</taxon>
        <taxon>Autobranchia</taxon>
        <taxon>Pteriomorphia</taxon>
        <taxon>Mytilida</taxon>
        <taxon>Mytiloidea</taxon>
        <taxon>Mytilidae</taxon>
        <taxon>Mytilinae</taxon>
        <taxon>Mytilus</taxon>
    </lineage>
</organism>
<accession>A0A8S3TES4</accession>
<dbReference type="GO" id="GO:0003796">
    <property type="term" value="F:lysozyme activity"/>
    <property type="evidence" value="ECO:0007669"/>
    <property type="project" value="InterPro"/>
</dbReference>
<dbReference type="AlphaFoldDB" id="A0A8S3TES4"/>
<dbReference type="InterPro" id="IPR002152">
    <property type="entry name" value="Glyco_hydro_23"/>
</dbReference>
<evidence type="ECO:0000313" key="2">
    <source>
        <dbReference type="Proteomes" id="UP000683360"/>
    </source>
</evidence>
<dbReference type="PANTHER" id="PTHR31698:SF8">
    <property type="entry name" value="LYSOZYME G-RELATED"/>
    <property type="match status" value="1"/>
</dbReference>
<name>A0A8S3TES4_MYTED</name>
<dbReference type="InterPro" id="IPR023346">
    <property type="entry name" value="Lysozyme-like_dom_sf"/>
</dbReference>
<dbReference type="PRINTS" id="PR00749">
    <property type="entry name" value="LYSOZYMEG"/>
</dbReference>
<dbReference type="Gene3D" id="1.10.530.10">
    <property type="match status" value="2"/>
</dbReference>
<dbReference type="EMBL" id="CAJPWZ010002162">
    <property type="protein sequence ID" value="CAG2231991.1"/>
    <property type="molecule type" value="Genomic_DNA"/>
</dbReference>
<protein>
    <submittedName>
        <fullName evidence="1">Glycine, glutamate and proline-rich protein,Lysozyme g</fullName>
    </submittedName>
</protein>
<keyword evidence="2" id="KW-1185">Reference proteome</keyword>
<dbReference type="OrthoDB" id="10021790at2759"/>
<proteinExistence type="predicted"/>
<sequence>MFFLDAWFCVLKALQPRQHIHQDIAEINKHQSCYLQTGASNCIHPAVIAAVASRESRAGKLLYSTHGLGDKPQRLWYHADYNCHGDVTQLHPTGMGSAYGGMAGSHQAIDQDIAEINKRKSCYVQAGAANCIHPAVIAGLASRESRAGKLLYSTGGWGDHHNAYGIMQCDINANPLHSIHKTCTSYHWDSCAHINAMTAHVLVPNIQGVKRKHHSWSDAQALQGGVAAYNFGLGNVQSWGGLDVGSTHNDYSNDVIARAQWLISHYHW</sequence>
<dbReference type="Proteomes" id="UP000683360">
    <property type="component" value="Unassembled WGS sequence"/>
</dbReference>
<evidence type="ECO:0000313" key="1">
    <source>
        <dbReference type="EMBL" id="CAG2231991.1"/>
    </source>
</evidence>
<dbReference type="SUPFAM" id="SSF53955">
    <property type="entry name" value="Lysozyme-like"/>
    <property type="match status" value="1"/>
</dbReference>
<dbReference type="PANTHER" id="PTHR31698">
    <property type="entry name" value="LYSOZYME G FAMILY MEMBER"/>
    <property type="match status" value="1"/>
</dbReference>
<comment type="caution">
    <text evidence="1">The sequence shown here is derived from an EMBL/GenBank/DDBJ whole genome shotgun (WGS) entry which is preliminary data.</text>
</comment>
<dbReference type="GO" id="GO:0009253">
    <property type="term" value="P:peptidoglycan catabolic process"/>
    <property type="evidence" value="ECO:0007669"/>
    <property type="project" value="InterPro"/>
</dbReference>
<gene>
    <name evidence="1" type="ORF">MEDL_44768</name>
</gene>